<proteinExistence type="inferred from homology"/>
<dbReference type="KEGG" id="lxl:KDY119_01635"/>
<dbReference type="GO" id="GO:0004316">
    <property type="term" value="F:3-oxoacyl-[acyl-carrier-protein] reductase (NADPH) activity"/>
    <property type="evidence" value="ECO:0007669"/>
    <property type="project" value="UniProtKB-EC"/>
</dbReference>
<organism evidence="3 4">
    <name type="scientific">Luteimicrobium xylanilyticum</name>
    <dbReference type="NCBI Taxonomy" id="1133546"/>
    <lineage>
        <taxon>Bacteria</taxon>
        <taxon>Bacillati</taxon>
        <taxon>Actinomycetota</taxon>
        <taxon>Actinomycetes</taxon>
        <taxon>Micrococcales</taxon>
        <taxon>Luteimicrobium</taxon>
    </lineage>
</organism>
<reference evidence="3 4" key="1">
    <citation type="submission" date="2019-10" db="EMBL/GenBank/DDBJ databases">
        <title>Genome sequence of Luteimicrobium xylanilyticum HY-24.</title>
        <authorList>
            <person name="Kim D.Y."/>
            <person name="Park H.-Y."/>
        </authorList>
    </citation>
    <scope>NUCLEOTIDE SEQUENCE [LARGE SCALE GENOMIC DNA]</scope>
    <source>
        <strain evidence="3 4">HY-24</strain>
    </source>
</reference>
<dbReference type="InterPro" id="IPR036291">
    <property type="entry name" value="NAD(P)-bd_dom_sf"/>
</dbReference>
<evidence type="ECO:0000313" key="3">
    <source>
        <dbReference type="EMBL" id="QFU98126.1"/>
    </source>
</evidence>
<accession>A0A5P9QA46</accession>
<dbReference type="RefSeq" id="WP_036950430.1">
    <property type="nucleotide sequence ID" value="NZ_BAABIH010000027.1"/>
</dbReference>
<dbReference type="InterPro" id="IPR020904">
    <property type="entry name" value="Sc_DH/Rdtase_CS"/>
</dbReference>
<keyword evidence="2 3" id="KW-0560">Oxidoreductase</keyword>
<dbReference type="AlphaFoldDB" id="A0A5P9QA46"/>
<dbReference type="PANTHER" id="PTHR43669:SF3">
    <property type="entry name" value="ALCOHOL DEHYDROGENASE, PUTATIVE (AFU_ORTHOLOGUE AFUA_3G03445)-RELATED"/>
    <property type="match status" value="1"/>
</dbReference>
<protein>
    <submittedName>
        <fullName evidence="3">3-oxoacyl-[acyl-carrier-protein] reductase</fullName>
        <ecNumber evidence="3">1.1.1.100</ecNumber>
    </submittedName>
</protein>
<dbReference type="Gene3D" id="3.40.50.720">
    <property type="entry name" value="NAD(P)-binding Rossmann-like Domain"/>
    <property type="match status" value="1"/>
</dbReference>
<evidence type="ECO:0000256" key="2">
    <source>
        <dbReference type="ARBA" id="ARBA00023002"/>
    </source>
</evidence>
<dbReference type="PRINTS" id="PR00080">
    <property type="entry name" value="SDRFAMILY"/>
</dbReference>
<evidence type="ECO:0000256" key="1">
    <source>
        <dbReference type="ARBA" id="ARBA00006484"/>
    </source>
</evidence>
<dbReference type="SUPFAM" id="SSF51735">
    <property type="entry name" value="NAD(P)-binding Rossmann-fold domains"/>
    <property type="match status" value="1"/>
</dbReference>
<evidence type="ECO:0000313" key="4">
    <source>
        <dbReference type="Proteomes" id="UP000326702"/>
    </source>
</evidence>
<dbReference type="PRINTS" id="PR00081">
    <property type="entry name" value="GDHRDH"/>
</dbReference>
<dbReference type="Proteomes" id="UP000326702">
    <property type="component" value="Chromosome"/>
</dbReference>
<name>A0A5P9QA46_9MICO</name>
<comment type="similarity">
    <text evidence="1">Belongs to the short-chain dehydrogenases/reductases (SDR) family.</text>
</comment>
<sequence length="268" mass="28062">MDLGIEGRVALVTGGDSGIGFAAARELLAEGARVVLTDRDGDALGDAVTRLRAAGSSDAVVGVPADLTVLADVEELARRAREAFGDPEILVHAAGVTGATGDFLEIDDDGWRSTLETDLVAAARTVRTFLPSMRERGRGRIVLLASEDAVQPYADELPYCASKAGVLALAKGLAKAYGGDGVLVNAVSPAFVATPMTDAMMRERADERGESFDEAVASFLAEERPGIEARRRGEPEEVAAVIAWLCSERASFVLGSNWRVDGGSVATI</sequence>
<gene>
    <name evidence="3" type="ORF">KDY119_01635</name>
</gene>
<keyword evidence="4" id="KW-1185">Reference proteome</keyword>
<dbReference type="EC" id="1.1.1.100" evidence="3"/>
<dbReference type="PROSITE" id="PS00061">
    <property type="entry name" value="ADH_SHORT"/>
    <property type="match status" value="1"/>
</dbReference>
<dbReference type="InterPro" id="IPR002347">
    <property type="entry name" value="SDR_fam"/>
</dbReference>
<dbReference type="Pfam" id="PF13561">
    <property type="entry name" value="adh_short_C2"/>
    <property type="match status" value="1"/>
</dbReference>
<dbReference type="EMBL" id="CP045529">
    <property type="protein sequence ID" value="QFU98126.1"/>
    <property type="molecule type" value="Genomic_DNA"/>
</dbReference>
<dbReference type="OrthoDB" id="9793325at2"/>
<dbReference type="FunFam" id="3.40.50.720:FF:000084">
    <property type="entry name" value="Short-chain dehydrogenase reductase"/>
    <property type="match status" value="1"/>
</dbReference>
<dbReference type="PANTHER" id="PTHR43669">
    <property type="entry name" value="5-KETO-D-GLUCONATE 5-REDUCTASE"/>
    <property type="match status" value="1"/>
</dbReference>